<keyword evidence="8 15" id="KW-0479">Metal-binding</keyword>
<dbReference type="InterPro" id="IPR007197">
    <property type="entry name" value="rSAM"/>
</dbReference>
<evidence type="ECO:0000256" key="7">
    <source>
        <dbReference type="ARBA" id="ARBA00022691"/>
    </source>
</evidence>
<dbReference type="PANTHER" id="PTHR13932:SF6">
    <property type="entry name" value="OXYGEN-INDEPENDENT COPROPORPHYRINOGEN III OXIDASE"/>
    <property type="match status" value="1"/>
</dbReference>
<dbReference type="EMBL" id="NXLQ01000008">
    <property type="protein sequence ID" value="RDU66016.1"/>
    <property type="molecule type" value="Genomic_DNA"/>
</dbReference>
<dbReference type="NCBIfam" id="TIGR00538">
    <property type="entry name" value="hemN"/>
    <property type="match status" value="1"/>
</dbReference>
<feature type="binding site" evidence="16">
    <location>
        <position position="114"/>
    </location>
    <ligand>
        <name>S-adenosyl-L-methionine</name>
        <dbReference type="ChEBI" id="CHEBI:59789"/>
        <label>1</label>
    </ligand>
</feature>
<evidence type="ECO:0000256" key="2">
    <source>
        <dbReference type="ARBA" id="ARBA00004785"/>
    </source>
</evidence>
<organism evidence="19 20">
    <name type="scientific">Helicobacter didelphidarum</name>
    <dbReference type="NCBI Taxonomy" id="2040648"/>
    <lineage>
        <taxon>Bacteria</taxon>
        <taxon>Pseudomonadati</taxon>
        <taxon>Campylobacterota</taxon>
        <taxon>Epsilonproteobacteria</taxon>
        <taxon>Campylobacterales</taxon>
        <taxon>Helicobacteraceae</taxon>
        <taxon>Helicobacter</taxon>
    </lineage>
</organism>
<evidence type="ECO:0000256" key="16">
    <source>
        <dbReference type="PIRSR" id="PIRSR000167-1"/>
    </source>
</evidence>
<evidence type="ECO:0000256" key="1">
    <source>
        <dbReference type="ARBA" id="ARBA00004496"/>
    </source>
</evidence>
<dbReference type="InterPro" id="IPR004558">
    <property type="entry name" value="Coprogen_oxidase_HemN"/>
</dbReference>
<reference evidence="19 20" key="1">
    <citation type="submission" date="2018-04" db="EMBL/GenBank/DDBJ databases">
        <title>Novel Campyloabacter and Helicobacter Species and Strains.</title>
        <authorList>
            <person name="Mannion A.J."/>
            <person name="Shen Z."/>
            <person name="Fox J.G."/>
        </authorList>
    </citation>
    <scope>NUCLEOTIDE SEQUENCE [LARGE SCALE GENOMIC DNA]</scope>
    <source>
        <strain evidence="19 20">MIT 17-337</strain>
    </source>
</reference>
<evidence type="ECO:0000256" key="14">
    <source>
        <dbReference type="ARBA" id="ARBA00048321"/>
    </source>
</evidence>
<evidence type="ECO:0000256" key="12">
    <source>
        <dbReference type="ARBA" id="ARBA00023244"/>
    </source>
</evidence>
<feature type="binding site" evidence="16">
    <location>
        <position position="332"/>
    </location>
    <ligand>
        <name>S-adenosyl-L-methionine</name>
        <dbReference type="ChEBI" id="CHEBI:59789"/>
        <label>1</label>
    </ligand>
</feature>
<dbReference type="Gene3D" id="3.80.30.20">
    <property type="entry name" value="tm_1862 like domain"/>
    <property type="match status" value="1"/>
</dbReference>
<dbReference type="SFLD" id="SFLDS00029">
    <property type="entry name" value="Radical_SAM"/>
    <property type="match status" value="1"/>
</dbReference>
<name>A0A3D8IM58_9HELI</name>
<comment type="cofactor">
    <cofactor evidence="15 17">
        <name>[4Fe-4S] cluster</name>
        <dbReference type="ChEBI" id="CHEBI:49883"/>
    </cofactor>
    <text evidence="15 17">Binds 1 [4Fe-4S] cluster. The cluster is coordinated with 3 cysteines and an exchangeable S-adenosyl-L-methionine.</text>
</comment>
<feature type="binding site" evidence="17">
    <location>
        <position position="70"/>
    </location>
    <ligand>
        <name>[4Fe-4S] cluster</name>
        <dbReference type="ChEBI" id="CHEBI:49883"/>
        <note>4Fe-4S-S-AdoMet</note>
    </ligand>
</feature>
<comment type="similarity">
    <text evidence="3 15">Belongs to the anaerobic coproporphyrinogen-III oxidase family.</text>
</comment>
<feature type="binding site" evidence="16">
    <location>
        <position position="148"/>
    </location>
    <ligand>
        <name>S-adenosyl-L-methionine</name>
        <dbReference type="ChEBI" id="CHEBI:59789"/>
        <label>1</label>
    </ligand>
</feature>
<comment type="caution">
    <text evidence="19">The sequence shown here is derived from an EMBL/GenBank/DDBJ whole genome shotgun (WGS) entry which is preliminary data.</text>
</comment>
<keyword evidence="11 15" id="KW-0411">Iron-sulfur</keyword>
<keyword evidence="20" id="KW-1185">Reference proteome</keyword>
<evidence type="ECO:0000256" key="9">
    <source>
        <dbReference type="ARBA" id="ARBA00023002"/>
    </source>
</evidence>
<evidence type="ECO:0000256" key="5">
    <source>
        <dbReference type="ARBA" id="ARBA00022485"/>
    </source>
</evidence>
<feature type="binding site" evidence="16">
    <location>
        <position position="187"/>
    </location>
    <ligand>
        <name>S-adenosyl-L-methionine</name>
        <dbReference type="ChEBI" id="CHEBI:59789"/>
        <label>2</label>
    </ligand>
</feature>
<keyword evidence="7 15" id="KW-0949">S-adenosyl-L-methionine</keyword>
<dbReference type="InterPro" id="IPR034505">
    <property type="entry name" value="Coproporphyrinogen-III_oxidase"/>
</dbReference>
<keyword evidence="9 15" id="KW-0560">Oxidoreductase</keyword>
<protein>
    <recommendedName>
        <fullName evidence="15">Coproporphyrinogen-III oxidase</fullName>
        <ecNumber evidence="15">1.3.98.3</ecNumber>
    </recommendedName>
</protein>
<comment type="function">
    <text evidence="13">Involved in the heme biosynthesis. Catalyzes the anaerobic oxidative decarboxylation of propionate groups of rings A and B of coproporphyrinogen III to yield the vinyl groups in protoporphyrinogen IX.</text>
</comment>
<evidence type="ECO:0000256" key="8">
    <source>
        <dbReference type="ARBA" id="ARBA00022723"/>
    </source>
</evidence>
<gene>
    <name evidence="19" type="primary">hemN</name>
    <name evidence="19" type="ORF">CQA53_05220</name>
</gene>
<dbReference type="GO" id="GO:0046872">
    <property type="term" value="F:metal ion binding"/>
    <property type="evidence" value="ECO:0007669"/>
    <property type="project" value="UniProtKB-KW"/>
</dbReference>
<dbReference type="Proteomes" id="UP000256379">
    <property type="component" value="Unassembled WGS sequence"/>
</dbReference>
<comment type="subcellular location">
    <subcellularLocation>
        <location evidence="1 15">Cytoplasm</location>
    </subcellularLocation>
</comment>
<proteinExistence type="inferred from homology"/>
<feature type="binding site" evidence="16">
    <location>
        <begin position="69"/>
        <end position="71"/>
    </location>
    <ligand>
        <name>S-adenosyl-L-methionine</name>
        <dbReference type="ChEBI" id="CHEBI:59789"/>
        <label>2</label>
    </ligand>
</feature>
<dbReference type="SFLD" id="SFLDG01082">
    <property type="entry name" value="B12-binding_domain_containing"/>
    <property type="match status" value="1"/>
</dbReference>
<dbReference type="PANTHER" id="PTHR13932">
    <property type="entry name" value="COPROPORPHYRINIGEN III OXIDASE"/>
    <property type="match status" value="1"/>
</dbReference>
<accession>A0A3D8IM58</accession>
<dbReference type="SMART" id="SM00729">
    <property type="entry name" value="Elp3"/>
    <property type="match status" value="1"/>
</dbReference>
<dbReference type="SFLD" id="SFLDF00277">
    <property type="entry name" value="oxygen-independent_coproporphy"/>
    <property type="match status" value="1"/>
</dbReference>
<feature type="binding site" evidence="16">
    <location>
        <position position="212"/>
    </location>
    <ligand>
        <name>S-adenosyl-L-methionine</name>
        <dbReference type="ChEBI" id="CHEBI:59789"/>
        <label>2</label>
    </ligand>
</feature>
<feature type="binding site" evidence="16">
    <location>
        <begin position="115"/>
        <end position="116"/>
    </location>
    <ligand>
        <name>S-adenosyl-L-methionine</name>
        <dbReference type="ChEBI" id="CHEBI:59789"/>
        <label>2</label>
    </ligand>
</feature>
<feature type="binding site" evidence="17">
    <location>
        <position position="63"/>
    </location>
    <ligand>
        <name>[4Fe-4S] cluster</name>
        <dbReference type="ChEBI" id="CHEBI:49883"/>
        <note>4Fe-4S-S-AdoMet</note>
    </ligand>
</feature>
<evidence type="ECO:0000256" key="15">
    <source>
        <dbReference type="PIRNR" id="PIRNR000167"/>
    </source>
</evidence>
<comment type="catalytic activity">
    <reaction evidence="14 15">
        <text>coproporphyrinogen III + 2 S-adenosyl-L-methionine = protoporphyrinogen IX + 2 5'-deoxyadenosine + 2 L-methionine + 2 CO2</text>
        <dbReference type="Rhea" id="RHEA:15425"/>
        <dbReference type="ChEBI" id="CHEBI:16526"/>
        <dbReference type="ChEBI" id="CHEBI:17319"/>
        <dbReference type="ChEBI" id="CHEBI:57307"/>
        <dbReference type="ChEBI" id="CHEBI:57309"/>
        <dbReference type="ChEBI" id="CHEBI:57844"/>
        <dbReference type="ChEBI" id="CHEBI:59789"/>
        <dbReference type="EC" id="1.3.98.3"/>
    </reaction>
</comment>
<comment type="subunit">
    <text evidence="4">Monomer.</text>
</comment>
<dbReference type="CDD" id="cd01335">
    <property type="entry name" value="Radical_SAM"/>
    <property type="match status" value="1"/>
</dbReference>
<dbReference type="InterPro" id="IPR023404">
    <property type="entry name" value="rSAM_horseshoe"/>
</dbReference>
<dbReference type="AlphaFoldDB" id="A0A3D8IM58"/>
<dbReference type="RefSeq" id="WP_115542967.1">
    <property type="nucleotide sequence ID" value="NZ_NXLQ01000008.1"/>
</dbReference>
<dbReference type="UniPathway" id="UPA00251">
    <property type="reaction ID" value="UER00323"/>
</dbReference>
<feature type="binding site" evidence="16">
    <location>
        <position position="246"/>
    </location>
    <ligand>
        <name>S-adenosyl-L-methionine</name>
        <dbReference type="ChEBI" id="CHEBI:59789"/>
        <label>2</label>
    </ligand>
</feature>
<evidence type="ECO:0000256" key="13">
    <source>
        <dbReference type="ARBA" id="ARBA00024295"/>
    </source>
</evidence>
<dbReference type="InterPro" id="IPR058240">
    <property type="entry name" value="rSAM_sf"/>
</dbReference>
<evidence type="ECO:0000256" key="4">
    <source>
        <dbReference type="ARBA" id="ARBA00011245"/>
    </source>
</evidence>
<evidence type="ECO:0000256" key="11">
    <source>
        <dbReference type="ARBA" id="ARBA00023014"/>
    </source>
</evidence>
<evidence type="ECO:0000313" key="19">
    <source>
        <dbReference type="EMBL" id="RDU66016.1"/>
    </source>
</evidence>
<dbReference type="GO" id="GO:0051989">
    <property type="term" value="F:coproporphyrinogen dehydrogenase activity"/>
    <property type="evidence" value="ECO:0007669"/>
    <property type="project" value="UniProtKB-EC"/>
</dbReference>
<feature type="domain" description="Radical SAM core" evidence="18">
    <location>
        <begin position="48"/>
        <end position="286"/>
    </location>
</feature>
<evidence type="ECO:0000259" key="18">
    <source>
        <dbReference type="PROSITE" id="PS51918"/>
    </source>
</evidence>
<dbReference type="GO" id="GO:0006782">
    <property type="term" value="P:protoporphyrinogen IX biosynthetic process"/>
    <property type="evidence" value="ECO:0007669"/>
    <property type="project" value="UniProtKB-UniPathway"/>
</dbReference>
<dbReference type="Pfam" id="PF04055">
    <property type="entry name" value="Radical_SAM"/>
    <property type="match status" value="1"/>
</dbReference>
<keyword evidence="12 15" id="KW-0627">Porphyrin biosynthesis</keyword>
<dbReference type="PIRSF" id="PIRSF000167">
    <property type="entry name" value="HemN"/>
    <property type="match status" value="1"/>
</dbReference>
<evidence type="ECO:0000256" key="6">
    <source>
        <dbReference type="ARBA" id="ARBA00022490"/>
    </source>
</evidence>
<evidence type="ECO:0000313" key="20">
    <source>
        <dbReference type="Proteomes" id="UP000256379"/>
    </source>
</evidence>
<dbReference type="PROSITE" id="PS51918">
    <property type="entry name" value="RADICAL_SAM"/>
    <property type="match status" value="1"/>
</dbReference>
<dbReference type="InterPro" id="IPR006638">
    <property type="entry name" value="Elp3/MiaA/NifB-like_rSAM"/>
</dbReference>
<feature type="binding site" evidence="17">
    <location>
        <position position="67"/>
    </location>
    <ligand>
        <name>[4Fe-4S] cluster</name>
        <dbReference type="ChEBI" id="CHEBI:49883"/>
        <note>4Fe-4S-S-AdoMet</note>
    </ligand>
</feature>
<dbReference type="SUPFAM" id="SSF102114">
    <property type="entry name" value="Radical SAM enzymes"/>
    <property type="match status" value="1"/>
</dbReference>
<dbReference type="Pfam" id="PF06969">
    <property type="entry name" value="HemN_C"/>
    <property type="match status" value="1"/>
</dbReference>
<dbReference type="OrthoDB" id="9808022at2"/>
<dbReference type="FunFam" id="1.10.10.920:FF:000001">
    <property type="entry name" value="Coproporphyrinogen-III oxidase"/>
    <property type="match status" value="1"/>
</dbReference>
<comment type="pathway">
    <text evidence="2 15">Porphyrin-containing compound metabolism; protoporphyrin-IX biosynthesis; protoporphyrinogen-IX from coproporphyrinogen-III (AdoMet route): step 1/1.</text>
</comment>
<keyword evidence="5 15" id="KW-0004">4Fe-4S</keyword>
<sequence length="459" mass="53125">MSNTINFEKLAKYSQPGPRYTSYPTANEFHNTFNETTLRESFYRADTIYYDKPLSLYTHLPFCKSACYFCGCNVIYTNNQSKKERYIHYLQKELHILQNAMNTEKKVVQFHFGGGTPTFFNAQQLDEIIKMIRQTFPNFANDCEISCEIDPRHFNEEQMIVLKQNGFNRVSFGVQDFDSKVQKSINRIQSQELVQECVSMARKHGIESINFDLIYGLPNQSLESFHKTLENVLNLSPDRLAIFSYAHVPWVKATMQKIDEKQLPNPLQKLQILKNTIEFLTDNGYEMIGMDHFAKPNDELCVAQRNGELRRNFQGYTTKGFSQTIGMGLTSIGEGVDYYTQNFKDIQSYEHALENGILPVALGIVLSKEDILRKEIIMNLMNTSMLDFNAISKTFNIDFNTYFKNELENLKPMQDLGLLELYQGSLKITPTGSMLIRNIAMVFDSYLHKNQTKRFSKTI</sequence>
<dbReference type="GO" id="GO:0004109">
    <property type="term" value="F:coproporphyrinogen oxidase activity"/>
    <property type="evidence" value="ECO:0007669"/>
    <property type="project" value="InterPro"/>
</dbReference>
<dbReference type="SFLD" id="SFLDG01065">
    <property type="entry name" value="anaerobic_coproporphyrinogen-I"/>
    <property type="match status" value="1"/>
</dbReference>
<evidence type="ECO:0000256" key="3">
    <source>
        <dbReference type="ARBA" id="ARBA00005493"/>
    </source>
</evidence>
<dbReference type="GO" id="GO:0005737">
    <property type="term" value="C:cytoplasm"/>
    <property type="evidence" value="ECO:0007669"/>
    <property type="project" value="UniProtKB-SubCell"/>
</dbReference>
<dbReference type="EC" id="1.3.98.3" evidence="15"/>
<evidence type="ECO:0000256" key="10">
    <source>
        <dbReference type="ARBA" id="ARBA00023004"/>
    </source>
</evidence>
<keyword evidence="10 15" id="KW-0408">Iron</keyword>
<keyword evidence="6 15" id="KW-0963">Cytoplasm</keyword>
<dbReference type="GO" id="GO:0051539">
    <property type="term" value="F:4 iron, 4 sulfur cluster binding"/>
    <property type="evidence" value="ECO:0007669"/>
    <property type="project" value="UniProtKB-KW"/>
</dbReference>
<dbReference type="InterPro" id="IPR010723">
    <property type="entry name" value="HemN_C"/>
</dbReference>
<evidence type="ECO:0000256" key="17">
    <source>
        <dbReference type="PIRSR" id="PIRSR000167-2"/>
    </source>
</evidence>
<feature type="binding site" evidence="16">
    <location>
        <position position="175"/>
    </location>
    <ligand>
        <name>S-adenosyl-L-methionine</name>
        <dbReference type="ChEBI" id="CHEBI:59789"/>
        <label>2</label>
    </ligand>
</feature>
<feature type="binding site" evidence="16">
    <location>
        <position position="57"/>
    </location>
    <ligand>
        <name>S-adenosyl-L-methionine</name>
        <dbReference type="ChEBI" id="CHEBI:59789"/>
        <label>1</label>
    </ligand>
</feature>
<dbReference type="Gene3D" id="1.10.10.920">
    <property type="match status" value="1"/>
</dbReference>
<dbReference type="FunFam" id="3.80.30.20:FF:000012">
    <property type="entry name" value="Coproporphyrinogen-III oxidase"/>
    <property type="match status" value="1"/>
</dbReference>